<evidence type="ECO:0000259" key="5">
    <source>
        <dbReference type="PROSITE" id="PS00745"/>
    </source>
</evidence>
<dbReference type="FunFam" id="3.30.160.20:FF:000004">
    <property type="entry name" value="Peptide chain release factor 1"/>
    <property type="match status" value="1"/>
</dbReference>
<gene>
    <name evidence="6" type="ORF">CO184_00745</name>
</gene>
<proteinExistence type="inferred from homology"/>
<dbReference type="SUPFAM" id="SSF75620">
    <property type="entry name" value="Release factor"/>
    <property type="match status" value="1"/>
</dbReference>
<evidence type="ECO:0000313" key="6">
    <source>
        <dbReference type="EMBL" id="PJA33905.1"/>
    </source>
</evidence>
<protein>
    <submittedName>
        <fullName evidence="6">Peptide chain release factor 1</fullName>
    </submittedName>
</protein>
<keyword evidence="2" id="KW-0488">Methylation</keyword>
<evidence type="ECO:0000256" key="3">
    <source>
        <dbReference type="ARBA" id="ARBA00022917"/>
    </source>
</evidence>
<dbReference type="Gene3D" id="3.30.160.20">
    <property type="match status" value="1"/>
</dbReference>
<dbReference type="PROSITE" id="PS00745">
    <property type="entry name" value="RF_PROK_I"/>
    <property type="match status" value="1"/>
</dbReference>
<dbReference type="Pfam" id="PF00472">
    <property type="entry name" value="RF-1"/>
    <property type="match status" value="1"/>
</dbReference>
<comment type="similarity">
    <text evidence="1">Belongs to the prokaryotic/mitochondrial release factor family.</text>
</comment>
<dbReference type="GO" id="GO:0005737">
    <property type="term" value="C:cytoplasm"/>
    <property type="evidence" value="ECO:0007669"/>
    <property type="project" value="UniProtKB-ARBA"/>
</dbReference>
<comment type="caution">
    <text evidence="6">The sequence shown here is derived from an EMBL/GenBank/DDBJ whole genome shotgun (WGS) entry which is preliminary data.</text>
</comment>
<dbReference type="InterPro" id="IPR045853">
    <property type="entry name" value="Pep_chain_release_fac_I_sf"/>
</dbReference>
<dbReference type="Proteomes" id="UP000231487">
    <property type="component" value="Unassembled WGS sequence"/>
</dbReference>
<dbReference type="GO" id="GO:0003747">
    <property type="term" value="F:translation release factor activity"/>
    <property type="evidence" value="ECO:0007669"/>
    <property type="project" value="InterPro"/>
</dbReference>
<feature type="coiled-coil region" evidence="4">
    <location>
        <begin position="41"/>
        <end position="68"/>
    </location>
</feature>
<evidence type="ECO:0000256" key="4">
    <source>
        <dbReference type="SAM" id="Coils"/>
    </source>
</evidence>
<dbReference type="InterPro" id="IPR000352">
    <property type="entry name" value="Pep_chain_release_fac_I"/>
</dbReference>
<evidence type="ECO:0000256" key="1">
    <source>
        <dbReference type="ARBA" id="ARBA00010835"/>
    </source>
</evidence>
<dbReference type="Gene3D" id="3.30.70.1660">
    <property type="match status" value="2"/>
</dbReference>
<dbReference type="PANTHER" id="PTHR43804:SF7">
    <property type="entry name" value="LD18447P"/>
    <property type="match status" value="1"/>
</dbReference>
<dbReference type="Pfam" id="PF03462">
    <property type="entry name" value="PCRF"/>
    <property type="match status" value="1"/>
</dbReference>
<dbReference type="AlphaFoldDB" id="A0A2M7WV49"/>
<keyword evidence="3" id="KW-0648">Protein biosynthesis</keyword>
<evidence type="ECO:0000313" key="7">
    <source>
        <dbReference type="Proteomes" id="UP000231487"/>
    </source>
</evidence>
<accession>A0A2M7WV49</accession>
<name>A0A2M7WV49_9BACT</name>
<evidence type="ECO:0000256" key="2">
    <source>
        <dbReference type="ARBA" id="ARBA00022481"/>
    </source>
</evidence>
<dbReference type="InterPro" id="IPR005139">
    <property type="entry name" value="PCRF"/>
</dbReference>
<sequence>MEDLNKYRENPKTSYLFGLYENLLKEEEAVSVLNENDASMKELVNEELVKIKEQKDVLKKQMDNILKSEEIEKEFPNEILLEIRAGVGGEEAALFAEKLAQMYKKYSEIQGWLWSMINESRSALGGYKEATFEIHGKGVYEDMRFETGVHRIQRVPETEKSGRVHTSTASVAILPIRKKTKIEINPVDLQIEFSRSGGAGGQNVNKVETAVRILHKPSGIDVRSTSERSQGANKEKAMMILMAKLEALKEEEEHKKFADNRKNQIGTADRSEKIRTYNVLQDRVTDHRIKESWHNIPSIFGGQLEEIINALKEESKNDSSIA</sequence>
<dbReference type="InterPro" id="IPR050057">
    <property type="entry name" value="Prokaryotic/Mito_RF"/>
</dbReference>
<organism evidence="6 7">
    <name type="scientific">Candidatus Zambryskibacteria bacterium CG_4_9_14_3_um_filter_40_16</name>
    <dbReference type="NCBI Taxonomy" id="1975111"/>
    <lineage>
        <taxon>Bacteria</taxon>
        <taxon>Candidatus Zambryskiibacteriota</taxon>
    </lineage>
</organism>
<feature type="domain" description="Prokaryotic-type class I peptide chain release factors" evidence="5">
    <location>
        <begin position="195"/>
        <end position="211"/>
    </location>
</feature>
<dbReference type="SMART" id="SM00937">
    <property type="entry name" value="PCRF"/>
    <property type="match status" value="1"/>
</dbReference>
<keyword evidence="4" id="KW-0175">Coiled coil</keyword>
<dbReference type="EMBL" id="PFXE01000015">
    <property type="protein sequence ID" value="PJA33905.1"/>
    <property type="molecule type" value="Genomic_DNA"/>
</dbReference>
<reference evidence="7" key="1">
    <citation type="submission" date="2017-09" db="EMBL/GenBank/DDBJ databases">
        <title>Depth-based differentiation of microbial function through sediment-hosted aquifers and enrichment of novel symbionts in the deep terrestrial subsurface.</title>
        <authorList>
            <person name="Probst A.J."/>
            <person name="Ladd B."/>
            <person name="Jarett J.K."/>
            <person name="Geller-Mcgrath D.E."/>
            <person name="Sieber C.M.K."/>
            <person name="Emerson J.B."/>
            <person name="Anantharaman K."/>
            <person name="Thomas B.C."/>
            <person name="Malmstrom R."/>
            <person name="Stieglmeier M."/>
            <person name="Klingl A."/>
            <person name="Woyke T."/>
            <person name="Ryan C.M."/>
            <person name="Banfield J.F."/>
        </authorList>
    </citation>
    <scope>NUCLEOTIDE SEQUENCE [LARGE SCALE GENOMIC DNA]</scope>
</reference>
<dbReference type="PANTHER" id="PTHR43804">
    <property type="entry name" value="LD18447P"/>
    <property type="match status" value="1"/>
</dbReference>